<protein>
    <submittedName>
        <fullName evidence="1">RNA-directed DNA polymerase, eukaryota</fullName>
    </submittedName>
</protein>
<keyword evidence="1" id="KW-0808">Transferase</keyword>
<accession>A0A699TRU6</accession>
<gene>
    <name evidence="1" type="ORF">Tci_884796</name>
</gene>
<keyword evidence="1" id="KW-0695">RNA-directed DNA polymerase</keyword>
<evidence type="ECO:0000313" key="1">
    <source>
        <dbReference type="EMBL" id="GFD12827.1"/>
    </source>
</evidence>
<proteinExistence type="predicted"/>
<comment type="caution">
    <text evidence="1">The sequence shown here is derived from an EMBL/GenBank/DDBJ whole genome shotgun (WGS) entry which is preliminary data.</text>
</comment>
<dbReference type="GO" id="GO:0003964">
    <property type="term" value="F:RNA-directed DNA polymerase activity"/>
    <property type="evidence" value="ECO:0007669"/>
    <property type="project" value="UniProtKB-KW"/>
</dbReference>
<organism evidence="1">
    <name type="scientific">Tanacetum cinerariifolium</name>
    <name type="common">Dalmatian daisy</name>
    <name type="synonym">Chrysanthemum cinerariifolium</name>
    <dbReference type="NCBI Taxonomy" id="118510"/>
    <lineage>
        <taxon>Eukaryota</taxon>
        <taxon>Viridiplantae</taxon>
        <taxon>Streptophyta</taxon>
        <taxon>Embryophyta</taxon>
        <taxon>Tracheophyta</taxon>
        <taxon>Spermatophyta</taxon>
        <taxon>Magnoliopsida</taxon>
        <taxon>eudicotyledons</taxon>
        <taxon>Gunneridae</taxon>
        <taxon>Pentapetalae</taxon>
        <taxon>asterids</taxon>
        <taxon>campanulids</taxon>
        <taxon>Asterales</taxon>
        <taxon>Asteraceae</taxon>
        <taxon>Asteroideae</taxon>
        <taxon>Anthemideae</taxon>
        <taxon>Anthemidinae</taxon>
        <taxon>Tanacetum</taxon>
    </lineage>
</organism>
<dbReference type="EMBL" id="BKCJ011268313">
    <property type="protein sequence ID" value="GFD12827.1"/>
    <property type="molecule type" value="Genomic_DNA"/>
</dbReference>
<sequence>MVTSSKKTNIQALVLDDQDLINVEDPSMVLLVKLKDVNSMSNMYVICRNEGFTKLKIHHFGGLWIWIQFPSSSSADNFQTNTSLKSIYSCIKTATPFFKVDERMIWIEILGLP</sequence>
<keyword evidence="1" id="KW-0548">Nucleotidyltransferase</keyword>
<name>A0A699TRU6_TANCI</name>
<reference evidence="1" key="1">
    <citation type="journal article" date="2019" name="Sci. Rep.">
        <title>Draft genome of Tanacetum cinerariifolium, the natural source of mosquito coil.</title>
        <authorList>
            <person name="Yamashiro T."/>
            <person name="Shiraishi A."/>
            <person name="Satake H."/>
            <person name="Nakayama K."/>
        </authorList>
    </citation>
    <scope>NUCLEOTIDE SEQUENCE</scope>
</reference>
<dbReference type="AlphaFoldDB" id="A0A699TRU6"/>